<dbReference type="Proteomes" id="UP001176941">
    <property type="component" value="Chromosome 2"/>
</dbReference>
<feature type="chain" id="PRO_5046532041" description="Secreted protein" evidence="2">
    <location>
        <begin position="22"/>
        <end position="98"/>
    </location>
</feature>
<evidence type="ECO:0000256" key="2">
    <source>
        <dbReference type="SAM" id="SignalP"/>
    </source>
</evidence>
<accession>A0ABN8YLC0</accession>
<protein>
    <recommendedName>
        <fullName evidence="5">Secreted protein</fullName>
    </recommendedName>
</protein>
<proteinExistence type="predicted"/>
<reference evidence="3" key="1">
    <citation type="submission" date="2023-04" db="EMBL/GenBank/DDBJ databases">
        <authorList>
            <consortium name="ELIXIR-Norway"/>
        </authorList>
    </citation>
    <scope>NUCLEOTIDE SEQUENCE [LARGE SCALE GENOMIC DNA]</scope>
</reference>
<name>A0ABN8YLC0_RANTA</name>
<evidence type="ECO:0000256" key="1">
    <source>
        <dbReference type="SAM" id="MobiDB-lite"/>
    </source>
</evidence>
<feature type="signal peptide" evidence="2">
    <location>
        <begin position="1"/>
        <end position="21"/>
    </location>
</feature>
<evidence type="ECO:0000313" key="3">
    <source>
        <dbReference type="EMBL" id="CAI9160529.1"/>
    </source>
</evidence>
<gene>
    <name evidence="3" type="ORF">MRATA1EN1_LOCUS9491</name>
</gene>
<evidence type="ECO:0008006" key="5">
    <source>
        <dbReference type="Google" id="ProtNLM"/>
    </source>
</evidence>
<keyword evidence="4" id="KW-1185">Reference proteome</keyword>
<organism evidence="3 4">
    <name type="scientific">Rangifer tarandus platyrhynchus</name>
    <name type="common">Svalbard reindeer</name>
    <dbReference type="NCBI Taxonomy" id="3082113"/>
    <lineage>
        <taxon>Eukaryota</taxon>
        <taxon>Metazoa</taxon>
        <taxon>Chordata</taxon>
        <taxon>Craniata</taxon>
        <taxon>Vertebrata</taxon>
        <taxon>Euteleostomi</taxon>
        <taxon>Mammalia</taxon>
        <taxon>Eutheria</taxon>
        <taxon>Laurasiatheria</taxon>
        <taxon>Artiodactyla</taxon>
        <taxon>Ruminantia</taxon>
        <taxon>Pecora</taxon>
        <taxon>Cervidae</taxon>
        <taxon>Odocoileinae</taxon>
        <taxon>Rangifer</taxon>
    </lineage>
</organism>
<dbReference type="EMBL" id="OX459938">
    <property type="protein sequence ID" value="CAI9160529.1"/>
    <property type="molecule type" value="Genomic_DNA"/>
</dbReference>
<sequence>MCGLLTLPWWSLRCFSKPGAAGSGPCSPRPLASHVEWKPRALSGQQVTQVCVVLQVGTAFPGPRASLGTCRYRAATGVDTEKEEGKRSPLESRPAFGA</sequence>
<evidence type="ECO:0000313" key="4">
    <source>
        <dbReference type="Proteomes" id="UP001176941"/>
    </source>
</evidence>
<keyword evidence="2" id="KW-0732">Signal</keyword>
<feature type="compositionally biased region" description="Basic and acidic residues" evidence="1">
    <location>
        <begin position="79"/>
        <end position="90"/>
    </location>
</feature>
<feature type="region of interest" description="Disordered" evidence="1">
    <location>
        <begin position="77"/>
        <end position="98"/>
    </location>
</feature>